<dbReference type="PANTHER" id="PTHR33127">
    <property type="entry name" value="TRANSMEMBRANE PROTEIN"/>
    <property type="match status" value="1"/>
</dbReference>
<dbReference type="Pfam" id="PF03478">
    <property type="entry name" value="Beta-prop_KIB1-4"/>
    <property type="match status" value="1"/>
</dbReference>
<evidence type="ECO:0000313" key="3">
    <source>
        <dbReference type="Proteomes" id="UP000006038"/>
    </source>
</evidence>
<evidence type="ECO:0000313" key="2">
    <source>
        <dbReference type="EnsemblPlants" id="OB04G24700.1"/>
    </source>
</evidence>
<organism evidence="2">
    <name type="scientific">Oryza brachyantha</name>
    <name type="common">malo sina</name>
    <dbReference type="NCBI Taxonomy" id="4533"/>
    <lineage>
        <taxon>Eukaryota</taxon>
        <taxon>Viridiplantae</taxon>
        <taxon>Streptophyta</taxon>
        <taxon>Embryophyta</taxon>
        <taxon>Tracheophyta</taxon>
        <taxon>Spermatophyta</taxon>
        <taxon>Magnoliopsida</taxon>
        <taxon>Liliopsida</taxon>
        <taxon>Poales</taxon>
        <taxon>Poaceae</taxon>
        <taxon>BOP clade</taxon>
        <taxon>Oryzoideae</taxon>
        <taxon>Oryzeae</taxon>
        <taxon>Oryzinae</taxon>
        <taxon>Oryza</taxon>
    </lineage>
</organism>
<dbReference type="Gramene" id="OB04G24700.1">
    <property type="protein sequence ID" value="OB04G24700.1"/>
    <property type="gene ID" value="OB04G24700"/>
</dbReference>
<dbReference type="EnsemblPlants" id="OB04G24700.1">
    <property type="protein sequence ID" value="OB04G24700.1"/>
    <property type="gene ID" value="OB04G24700"/>
</dbReference>
<dbReference type="eggNOG" id="KOG0001">
    <property type="taxonomic scope" value="Eukaryota"/>
</dbReference>
<dbReference type="OMA" id="CPMSREL"/>
<evidence type="ECO:0000259" key="1">
    <source>
        <dbReference type="Pfam" id="PF03478"/>
    </source>
</evidence>
<reference evidence="2" key="2">
    <citation type="submission" date="2013-04" db="UniProtKB">
        <authorList>
            <consortium name="EnsemblPlants"/>
        </authorList>
    </citation>
    <scope>IDENTIFICATION</scope>
</reference>
<feature type="domain" description="KIB1-4 beta-propeller" evidence="1">
    <location>
        <begin position="42"/>
        <end position="280"/>
    </location>
</feature>
<name>J3LZ95_ORYBR</name>
<accession>J3LZ95</accession>
<dbReference type="Proteomes" id="UP000006038">
    <property type="component" value="Chromosome 4"/>
</dbReference>
<reference evidence="2" key="1">
    <citation type="journal article" date="2013" name="Nat. Commun.">
        <title>Whole-genome sequencing of Oryza brachyantha reveals mechanisms underlying Oryza genome evolution.</title>
        <authorList>
            <person name="Chen J."/>
            <person name="Huang Q."/>
            <person name="Gao D."/>
            <person name="Wang J."/>
            <person name="Lang Y."/>
            <person name="Liu T."/>
            <person name="Li B."/>
            <person name="Bai Z."/>
            <person name="Luis Goicoechea J."/>
            <person name="Liang C."/>
            <person name="Chen C."/>
            <person name="Zhang W."/>
            <person name="Sun S."/>
            <person name="Liao Y."/>
            <person name="Zhang X."/>
            <person name="Yang L."/>
            <person name="Song C."/>
            <person name="Wang M."/>
            <person name="Shi J."/>
            <person name="Liu G."/>
            <person name="Liu J."/>
            <person name="Zhou H."/>
            <person name="Zhou W."/>
            <person name="Yu Q."/>
            <person name="An N."/>
            <person name="Chen Y."/>
            <person name="Cai Q."/>
            <person name="Wang B."/>
            <person name="Liu B."/>
            <person name="Min J."/>
            <person name="Huang Y."/>
            <person name="Wu H."/>
            <person name="Li Z."/>
            <person name="Zhang Y."/>
            <person name="Yin Y."/>
            <person name="Song W."/>
            <person name="Jiang J."/>
            <person name="Jackson S.A."/>
            <person name="Wing R.A."/>
            <person name="Wang J."/>
            <person name="Chen M."/>
        </authorList>
    </citation>
    <scope>NUCLEOTIDE SEQUENCE [LARGE SCALE GENOMIC DNA]</scope>
    <source>
        <strain evidence="2">cv. IRGC 101232</strain>
    </source>
</reference>
<dbReference type="HOGENOM" id="CLU_032864_1_0_1"/>
<protein>
    <recommendedName>
        <fullName evidence="1">KIB1-4 beta-propeller domain-containing protein</fullName>
    </recommendedName>
</protein>
<proteinExistence type="predicted"/>
<dbReference type="InterPro" id="IPR005174">
    <property type="entry name" value="KIB1-4_b-propeller"/>
</dbReference>
<dbReference type="PANTHER" id="PTHR33127:SF4">
    <property type="entry name" value="OS03G0779600 PROTEIN"/>
    <property type="match status" value="1"/>
</dbReference>
<dbReference type="AlphaFoldDB" id="J3LZ95"/>
<keyword evidence="3" id="KW-1185">Reference proteome</keyword>
<sequence>MDPLPVPCLALQPQQHSLDAVKTTLFNIKGQDIGCGLDGMTNNSKFWVTPRGWILARDTASMSTFLFNPRNPDEKIQLPHLTEDLRTTCACLLSCKPTLPGCTVLLVEPNATVIWQCCVGGKEWARHEHNVGTQLVDPASDLREKVPMCPIAACRGKFYFKSESFADIGVLEFSPTPVFSSLKLAGECEVHLDTAKVFLVESEEDLYMVGLVDGFGWDLIDLMDYRILVHKMDFSVQQWRRAYDLGGRAFLLASGYFGASCSADEHGLKADCVYMVCPGDTTYLKITSVKDGWIQLMKVPAAIRALCLLPPLIHSLFFLVKEKGVSRFQR</sequence>